<dbReference type="OrthoDB" id="509852at2"/>
<evidence type="ECO:0000256" key="1">
    <source>
        <dbReference type="ARBA" id="ARBA00010007"/>
    </source>
</evidence>
<dbReference type="GO" id="GO:0005737">
    <property type="term" value="C:cytoplasm"/>
    <property type="evidence" value="ECO:0007669"/>
    <property type="project" value="InterPro"/>
</dbReference>
<gene>
    <name evidence="4" type="primary">maiA</name>
    <name evidence="4" type="ORF">CEW89_12120</name>
</gene>
<dbReference type="PROSITE" id="PS50405">
    <property type="entry name" value="GST_CTER"/>
    <property type="match status" value="1"/>
</dbReference>
<name>A0A291GDY7_9RHOB</name>
<dbReference type="GO" id="GO:0004364">
    <property type="term" value="F:glutathione transferase activity"/>
    <property type="evidence" value="ECO:0007669"/>
    <property type="project" value="TreeGrafter"/>
</dbReference>
<dbReference type="SFLD" id="SFLDG00358">
    <property type="entry name" value="Main_(cytGST)"/>
    <property type="match status" value="1"/>
</dbReference>
<sequence>MSAETVLFDYWRSTASYRLRIALNLAGIAYRAVPVDLVAGEQRTAPHLARNPQGLVPVLDIDGLRLTQSMAILDYLEDTGRLNLRPADPAVAVKMRGVVQAIACDLHPVCNQRVAAHVVELTGRGTDRAEWMRHFIRPGLVAVEAMLDAVGPYAMGERLSQADLVLIPQLYNAERWGVPTEDLRRLTRVAETCAGLPAFAAAHPDRVHPDRGA</sequence>
<proteinExistence type="inferred from homology"/>
<dbReference type="InterPro" id="IPR036249">
    <property type="entry name" value="Thioredoxin-like_sf"/>
</dbReference>
<dbReference type="KEGG" id="ceh:CEW89_12120"/>
<evidence type="ECO:0000313" key="5">
    <source>
        <dbReference type="Proteomes" id="UP000217935"/>
    </source>
</evidence>
<dbReference type="GO" id="GO:0006559">
    <property type="term" value="P:L-phenylalanine catabolic process"/>
    <property type="evidence" value="ECO:0007669"/>
    <property type="project" value="TreeGrafter"/>
</dbReference>
<dbReference type="PANTHER" id="PTHR42673:SF4">
    <property type="entry name" value="MALEYLACETOACETATE ISOMERASE"/>
    <property type="match status" value="1"/>
</dbReference>
<feature type="domain" description="GST C-terminal" evidence="3">
    <location>
        <begin position="88"/>
        <end position="213"/>
    </location>
</feature>
<keyword evidence="4" id="KW-0413">Isomerase</keyword>
<dbReference type="EMBL" id="CP022196">
    <property type="protein sequence ID" value="ATG48244.1"/>
    <property type="molecule type" value="Genomic_DNA"/>
</dbReference>
<feature type="domain" description="GST N-terminal" evidence="2">
    <location>
        <begin position="3"/>
        <end position="84"/>
    </location>
</feature>
<dbReference type="InterPro" id="IPR010987">
    <property type="entry name" value="Glutathione-S-Trfase_C-like"/>
</dbReference>
<dbReference type="Gene3D" id="1.20.1050.10">
    <property type="match status" value="1"/>
</dbReference>
<dbReference type="STRING" id="1758178.GCA_001550095_00404"/>
<dbReference type="CDD" id="cd03042">
    <property type="entry name" value="GST_N_Zeta"/>
    <property type="match status" value="1"/>
</dbReference>
<dbReference type="SUPFAM" id="SSF47616">
    <property type="entry name" value="GST C-terminal domain-like"/>
    <property type="match status" value="1"/>
</dbReference>
<dbReference type="SFLD" id="SFLDS00019">
    <property type="entry name" value="Glutathione_Transferase_(cytos"/>
    <property type="match status" value="1"/>
</dbReference>
<accession>A0A291GDY7</accession>
<dbReference type="AlphaFoldDB" id="A0A291GDY7"/>
<dbReference type="PROSITE" id="PS50404">
    <property type="entry name" value="GST_NTER"/>
    <property type="match status" value="1"/>
</dbReference>
<dbReference type="Proteomes" id="UP000217935">
    <property type="component" value="Chromosome"/>
</dbReference>
<dbReference type="InterPro" id="IPR036282">
    <property type="entry name" value="Glutathione-S-Trfase_C_sf"/>
</dbReference>
<evidence type="ECO:0000259" key="2">
    <source>
        <dbReference type="PROSITE" id="PS50404"/>
    </source>
</evidence>
<dbReference type="GO" id="GO:0016034">
    <property type="term" value="F:maleylacetoacetate isomerase activity"/>
    <property type="evidence" value="ECO:0007669"/>
    <property type="project" value="TreeGrafter"/>
</dbReference>
<keyword evidence="5" id="KW-1185">Reference proteome</keyword>
<dbReference type="GO" id="GO:0006749">
    <property type="term" value="P:glutathione metabolic process"/>
    <property type="evidence" value="ECO:0007669"/>
    <property type="project" value="TreeGrafter"/>
</dbReference>
<dbReference type="Pfam" id="PF02798">
    <property type="entry name" value="GST_N"/>
    <property type="match status" value="1"/>
</dbReference>
<dbReference type="Gene3D" id="3.40.30.10">
    <property type="entry name" value="Glutaredoxin"/>
    <property type="match status" value="1"/>
</dbReference>
<organism evidence="4 5">
    <name type="scientific">Celeribacter ethanolicus</name>
    <dbReference type="NCBI Taxonomy" id="1758178"/>
    <lineage>
        <taxon>Bacteria</taxon>
        <taxon>Pseudomonadati</taxon>
        <taxon>Pseudomonadota</taxon>
        <taxon>Alphaproteobacteria</taxon>
        <taxon>Rhodobacterales</taxon>
        <taxon>Roseobacteraceae</taxon>
        <taxon>Celeribacter</taxon>
    </lineage>
</organism>
<reference evidence="4 5" key="1">
    <citation type="submission" date="2017-06" db="EMBL/GenBank/DDBJ databases">
        <title>Celeribacter sp. TSPH2 complete genome sequence.</title>
        <authorList>
            <person name="Woo J.-H."/>
            <person name="Kim H.-S."/>
        </authorList>
    </citation>
    <scope>NUCLEOTIDE SEQUENCE [LARGE SCALE GENOMIC DNA]</scope>
    <source>
        <strain evidence="4 5">TSPH2</strain>
    </source>
</reference>
<evidence type="ECO:0000313" key="4">
    <source>
        <dbReference type="EMBL" id="ATG48244.1"/>
    </source>
</evidence>
<dbReference type="PANTHER" id="PTHR42673">
    <property type="entry name" value="MALEYLACETOACETATE ISOMERASE"/>
    <property type="match status" value="1"/>
</dbReference>
<comment type="similarity">
    <text evidence="1">Belongs to the GST superfamily. Zeta family.</text>
</comment>
<dbReference type="InterPro" id="IPR005955">
    <property type="entry name" value="GST_Zeta"/>
</dbReference>
<dbReference type="InterPro" id="IPR004045">
    <property type="entry name" value="Glutathione_S-Trfase_N"/>
</dbReference>
<dbReference type="InterPro" id="IPR040079">
    <property type="entry name" value="Glutathione_S-Trfase"/>
</dbReference>
<protein>
    <submittedName>
        <fullName evidence="4">Maleylacetoacetate isomerase</fullName>
    </submittedName>
</protein>
<dbReference type="RefSeq" id="WP_096806063.1">
    <property type="nucleotide sequence ID" value="NZ_CP022196.1"/>
</dbReference>
<dbReference type="NCBIfam" id="TIGR01262">
    <property type="entry name" value="maiA"/>
    <property type="match status" value="1"/>
</dbReference>
<dbReference type="SUPFAM" id="SSF52833">
    <property type="entry name" value="Thioredoxin-like"/>
    <property type="match status" value="1"/>
</dbReference>
<dbReference type="InterPro" id="IPR034333">
    <property type="entry name" value="GST_Zeta_N"/>
</dbReference>
<evidence type="ECO:0000259" key="3">
    <source>
        <dbReference type="PROSITE" id="PS50405"/>
    </source>
</evidence>